<dbReference type="GO" id="GO:0006629">
    <property type="term" value="P:lipid metabolic process"/>
    <property type="evidence" value="ECO:0007669"/>
    <property type="project" value="InterPro"/>
</dbReference>
<proteinExistence type="predicted"/>
<keyword evidence="1" id="KW-0472">Membrane</keyword>
<comment type="caution">
    <text evidence="3">The sequence shown here is derived from an EMBL/GenBank/DDBJ whole genome shotgun (WGS) entry which is preliminary data.</text>
</comment>
<keyword evidence="4" id="KW-1185">Reference proteome</keyword>
<feature type="transmembrane region" description="Helical" evidence="1">
    <location>
        <begin position="142"/>
        <end position="168"/>
    </location>
</feature>
<feature type="transmembrane region" description="Helical" evidence="1">
    <location>
        <begin position="29"/>
        <end position="48"/>
    </location>
</feature>
<protein>
    <submittedName>
        <fullName evidence="3">Fatty acid desaturase</fullName>
    </submittedName>
</protein>
<reference evidence="3 4" key="1">
    <citation type="journal article" date="2011" name="J. Bacteriol.">
        <title>Genome sequence of 'Pedosphaera parvula' Ellin514, an aerobic Verrucomicrobial isolate from pasture soil.</title>
        <authorList>
            <person name="Kant R."/>
            <person name="van Passel M.W."/>
            <person name="Sangwan P."/>
            <person name="Palva A."/>
            <person name="Lucas S."/>
            <person name="Copeland A."/>
            <person name="Lapidus A."/>
            <person name="Glavina Del Rio T."/>
            <person name="Dalin E."/>
            <person name="Tice H."/>
            <person name="Bruce D."/>
            <person name="Goodwin L."/>
            <person name="Pitluck S."/>
            <person name="Chertkov O."/>
            <person name="Larimer F.W."/>
            <person name="Land M.L."/>
            <person name="Hauser L."/>
            <person name="Brettin T.S."/>
            <person name="Detter J.C."/>
            <person name="Han S."/>
            <person name="de Vos W.M."/>
            <person name="Janssen P.H."/>
            <person name="Smidt H."/>
        </authorList>
    </citation>
    <scope>NUCLEOTIDE SEQUENCE [LARGE SCALE GENOMIC DNA]</scope>
    <source>
        <strain evidence="3 4">Ellin514</strain>
    </source>
</reference>
<evidence type="ECO:0000256" key="1">
    <source>
        <dbReference type="SAM" id="Phobius"/>
    </source>
</evidence>
<dbReference type="AlphaFoldDB" id="B9XDY9"/>
<evidence type="ECO:0000313" key="3">
    <source>
        <dbReference type="EMBL" id="EEF61880.1"/>
    </source>
</evidence>
<accession>B9XDY9</accession>
<evidence type="ECO:0000313" key="4">
    <source>
        <dbReference type="Proteomes" id="UP000003688"/>
    </source>
</evidence>
<sequence length="326" mass="37856">MLSEEIPYGTRHELKAFSTPPDMPIPDRLNLILILSIWAGALALLWLGSLVKPWYAVILVGIAFSYLMLTNYALLHEASHENLQLSPRRNYWLGVMAGVLFPMPFSVMRSTHQGHHVHNRTDVEMFDLYYPGENRLVQTVRWYGILCGLFWPLVPVGAVLFSISPRVIRDKYLARFKPAGYLMNGIQHSGIWSVRMEMLLIILFFFTLHWLLKLHWLHTLVLYGCFSVNWSTRQYVGHAFSKRDIMEGAWNLRHTRLMSLILLNGEWDKNHHRRPDVSWYYLPRLSSPAEVRPGYLKQYLRQWLGPRPNTEPAPVVSSPEPLLAGK</sequence>
<dbReference type="STRING" id="320771.Cflav_PD4543"/>
<dbReference type="CDD" id="cd01060">
    <property type="entry name" value="Membrane-FADS-like"/>
    <property type="match status" value="1"/>
</dbReference>
<dbReference type="InterPro" id="IPR005804">
    <property type="entry name" value="FA_desaturase_dom"/>
</dbReference>
<keyword evidence="1" id="KW-1133">Transmembrane helix</keyword>
<dbReference type="OrthoDB" id="9769653at2"/>
<dbReference type="EMBL" id="ABOX02000007">
    <property type="protein sequence ID" value="EEF61880.1"/>
    <property type="molecule type" value="Genomic_DNA"/>
</dbReference>
<feature type="domain" description="Fatty acid desaturase" evidence="2">
    <location>
        <begin position="54"/>
        <end position="303"/>
    </location>
</feature>
<feature type="transmembrane region" description="Helical" evidence="1">
    <location>
        <begin position="54"/>
        <end position="75"/>
    </location>
</feature>
<feature type="transmembrane region" description="Helical" evidence="1">
    <location>
        <begin position="189"/>
        <end position="210"/>
    </location>
</feature>
<dbReference type="RefSeq" id="WP_007414037.1">
    <property type="nucleotide sequence ID" value="NZ_ABOX02000007.1"/>
</dbReference>
<name>B9XDY9_PEDPL</name>
<evidence type="ECO:0000259" key="2">
    <source>
        <dbReference type="Pfam" id="PF00487"/>
    </source>
</evidence>
<gene>
    <name evidence="3" type="ORF">Cflav_PD4543</name>
</gene>
<dbReference type="Pfam" id="PF00487">
    <property type="entry name" value="FA_desaturase"/>
    <property type="match status" value="1"/>
</dbReference>
<organism evidence="3 4">
    <name type="scientific">Pedosphaera parvula (strain Ellin514)</name>
    <dbReference type="NCBI Taxonomy" id="320771"/>
    <lineage>
        <taxon>Bacteria</taxon>
        <taxon>Pseudomonadati</taxon>
        <taxon>Verrucomicrobiota</taxon>
        <taxon>Pedosphaerae</taxon>
        <taxon>Pedosphaerales</taxon>
        <taxon>Pedosphaeraceae</taxon>
        <taxon>Pedosphaera</taxon>
    </lineage>
</organism>
<dbReference type="Proteomes" id="UP000003688">
    <property type="component" value="Unassembled WGS sequence"/>
</dbReference>
<keyword evidence="1" id="KW-0812">Transmembrane</keyword>
<feature type="transmembrane region" description="Helical" evidence="1">
    <location>
        <begin position="91"/>
        <end position="108"/>
    </location>
</feature>